<reference evidence="1" key="1">
    <citation type="submission" date="2018-05" db="EMBL/GenBank/DDBJ databases">
        <title>Draft genome of Mucuna pruriens seed.</title>
        <authorList>
            <person name="Nnadi N.E."/>
            <person name="Vos R."/>
            <person name="Hasami M.H."/>
            <person name="Devisetty U.K."/>
            <person name="Aguiy J.C."/>
        </authorList>
    </citation>
    <scope>NUCLEOTIDE SEQUENCE [LARGE SCALE GENOMIC DNA]</scope>
    <source>
        <strain evidence="1">JCA_2017</strain>
    </source>
</reference>
<evidence type="ECO:0008006" key="3">
    <source>
        <dbReference type="Google" id="ProtNLM"/>
    </source>
</evidence>
<dbReference type="Pfam" id="PF14223">
    <property type="entry name" value="Retrotran_gag_2"/>
    <property type="match status" value="1"/>
</dbReference>
<gene>
    <name evidence="1" type="ORF">CR513_38829</name>
</gene>
<dbReference type="PANTHER" id="PTHR34676:SF8">
    <property type="entry name" value="TRANSMEMBRANE PROTEIN"/>
    <property type="match status" value="1"/>
</dbReference>
<evidence type="ECO:0000313" key="2">
    <source>
        <dbReference type="Proteomes" id="UP000257109"/>
    </source>
</evidence>
<dbReference type="PANTHER" id="PTHR34676">
    <property type="entry name" value="DUF4219 DOMAIN-CONTAINING PROTEIN-RELATED"/>
    <property type="match status" value="1"/>
</dbReference>
<comment type="caution">
    <text evidence="1">The sequence shown here is derived from an EMBL/GenBank/DDBJ whole genome shotgun (WGS) entry which is preliminary data.</text>
</comment>
<accession>A0A371FQX9</accession>
<name>A0A371FQX9_MUCPR</name>
<protein>
    <recommendedName>
        <fullName evidence="3">Copia protein</fullName>
    </recommendedName>
</protein>
<evidence type="ECO:0000313" key="1">
    <source>
        <dbReference type="EMBL" id="RDX80600.1"/>
    </source>
</evidence>
<dbReference type="EMBL" id="QJKJ01008161">
    <property type="protein sequence ID" value="RDX80600.1"/>
    <property type="molecule type" value="Genomic_DNA"/>
</dbReference>
<keyword evidence="2" id="KW-1185">Reference proteome</keyword>
<proteinExistence type="predicted"/>
<dbReference type="AlphaFoldDB" id="A0A371FQX9"/>
<feature type="non-terminal residue" evidence="1">
    <location>
        <position position="1"/>
    </location>
</feature>
<organism evidence="1 2">
    <name type="scientific">Mucuna pruriens</name>
    <name type="common">Velvet bean</name>
    <name type="synonym">Dolichos pruriens</name>
    <dbReference type="NCBI Taxonomy" id="157652"/>
    <lineage>
        <taxon>Eukaryota</taxon>
        <taxon>Viridiplantae</taxon>
        <taxon>Streptophyta</taxon>
        <taxon>Embryophyta</taxon>
        <taxon>Tracheophyta</taxon>
        <taxon>Spermatophyta</taxon>
        <taxon>Magnoliopsida</taxon>
        <taxon>eudicotyledons</taxon>
        <taxon>Gunneridae</taxon>
        <taxon>Pentapetalae</taxon>
        <taxon>rosids</taxon>
        <taxon>fabids</taxon>
        <taxon>Fabales</taxon>
        <taxon>Fabaceae</taxon>
        <taxon>Papilionoideae</taxon>
        <taxon>50 kb inversion clade</taxon>
        <taxon>NPAAA clade</taxon>
        <taxon>indigoferoid/millettioid clade</taxon>
        <taxon>Phaseoleae</taxon>
        <taxon>Mucuna</taxon>
    </lineage>
</organism>
<dbReference type="Proteomes" id="UP000257109">
    <property type="component" value="Unassembled WGS sequence"/>
</dbReference>
<sequence>MGSEYKKIHSCKSSKEMCDTLGLPYKGTSQVRDFKISMLVHRFELFKMEDNEIIDLMFGTFQTIINNLISLGKTYNNYDHITKILRSLLRRWRPQSIALKAQKAFEGSTSKAFKVEKSCGNTSDKDSDEDEISFISRKIQSMWKQRRGLRWKNNFKSTPRKQKAKCRWCVMNEEKEKKKSLMATWEDLDLSSLEDKDEEANLCLMVDITFEDEDNEETKSSQICQWYKKFKQVIKIKQKSTWKIRFSLDVDPMTGENIQKNCPNLQRLTQKDPRNFGYLNQLLFLLQMCLTAGRKPLSWYLDSGCLRHMTGDEYMFQDLKLKKGG</sequence>